<dbReference type="PANTHER" id="PTHR48051:SF54">
    <property type="entry name" value="LEUCINE-RICH REPEAT-CONTAINING PROTEIN"/>
    <property type="match status" value="1"/>
</dbReference>
<evidence type="ECO:0000256" key="2">
    <source>
        <dbReference type="ARBA" id="ARBA00022614"/>
    </source>
</evidence>
<dbReference type="AlphaFoldDB" id="A0A383VAA8"/>
<dbReference type="Gene3D" id="3.80.10.10">
    <property type="entry name" value="Ribonuclease Inhibitor"/>
    <property type="match status" value="1"/>
</dbReference>
<name>A0A383VAA8_TETOB</name>
<dbReference type="Proteomes" id="UP000256970">
    <property type="component" value="Unassembled WGS sequence"/>
</dbReference>
<sequence length="528" mass="56215">MAQPMQQEDAPAINPAALAIAVEHPALSTEPSVLCAAARSCKAWREAVQQCRACNTAVEVCLEAPLSQLCSFARWLPKHAALVKSLSISTPDALDNICGLDSELHREAAQQLVQQALQLATALPAAAAAAAAAAVAAPPSPASAAEQDAAAVSQQLQQQQQHVRLPAISSVILDGTAGMLAALPAHSLTHLHLHLLEPPFKSAVVSAALMRLTNLQELCVDDFDVIQCGCLAGLSQLTQLTLLELNNTCVQDAVLQQLVAQPLPLQVLRIPFANWTQLLDLSHFTQLQEFSNGQSCRNGALNTAFPPQLQSLEAAPLNFAEDIQALLQLQQLRSLDFEDNVGQPRLLLRLAQLPALQQLCLRYTDFDAAAGAAAAWRQLPQLQNLAISRVGDYPADLANLLSRQQWQAICSGLAGCTSLTHLHLEVAVRHEAAQQQGVAQMQNAVEHVELCGRLTGLTNLKGLDLRWSCLVPGDALALTALTGLTRLGVRDVGAGVGDLAATAIASSCQQLRHLDLTNCELGGIPVWQ</sequence>
<reference evidence="4 5" key="1">
    <citation type="submission" date="2016-10" db="EMBL/GenBank/DDBJ databases">
        <authorList>
            <person name="Cai Z."/>
        </authorList>
    </citation>
    <scope>NUCLEOTIDE SEQUENCE [LARGE SCALE GENOMIC DNA]</scope>
</reference>
<accession>A0A383VAA8</accession>
<keyword evidence="5" id="KW-1185">Reference proteome</keyword>
<keyword evidence="2" id="KW-0433">Leucine-rich repeat</keyword>
<evidence type="ECO:0000313" key="4">
    <source>
        <dbReference type="EMBL" id="SZX61544.1"/>
    </source>
</evidence>
<dbReference type="EMBL" id="FNXT01000153">
    <property type="protein sequence ID" value="SZX61544.1"/>
    <property type="molecule type" value="Genomic_DNA"/>
</dbReference>
<dbReference type="GO" id="GO:0005930">
    <property type="term" value="C:axoneme"/>
    <property type="evidence" value="ECO:0007669"/>
    <property type="project" value="UniProtKB-SubCell"/>
</dbReference>
<proteinExistence type="predicted"/>
<organism evidence="4 5">
    <name type="scientific">Tetradesmus obliquus</name>
    <name type="common">Green alga</name>
    <name type="synonym">Acutodesmus obliquus</name>
    <dbReference type="NCBI Taxonomy" id="3088"/>
    <lineage>
        <taxon>Eukaryota</taxon>
        <taxon>Viridiplantae</taxon>
        <taxon>Chlorophyta</taxon>
        <taxon>core chlorophytes</taxon>
        <taxon>Chlorophyceae</taxon>
        <taxon>CS clade</taxon>
        <taxon>Sphaeropleales</taxon>
        <taxon>Scenedesmaceae</taxon>
        <taxon>Tetradesmus</taxon>
    </lineage>
</organism>
<dbReference type="InterPro" id="IPR050216">
    <property type="entry name" value="LRR_domain-containing"/>
</dbReference>
<dbReference type="SUPFAM" id="SSF52047">
    <property type="entry name" value="RNI-like"/>
    <property type="match status" value="1"/>
</dbReference>
<evidence type="ECO:0000256" key="1">
    <source>
        <dbReference type="ARBA" id="ARBA00004430"/>
    </source>
</evidence>
<evidence type="ECO:0000256" key="3">
    <source>
        <dbReference type="ARBA" id="ARBA00022737"/>
    </source>
</evidence>
<protein>
    <recommendedName>
        <fullName evidence="6">F-box domain-containing protein</fullName>
    </recommendedName>
</protein>
<keyword evidence="3" id="KW-0677">Repeat</keyword>
<evidence type="ECO:0000313" key="5">
    <source>
        <dbReference type="Proteomes" id="UP000256970"/>
    </source>
</evidence>
<comment type="subcellular location">
    <subcellularLocation>
        <location evidence="1">Cytoplasm</location>
        <location evidence="1">Cytoskeleton</location>
        <location evidence="1">Cilium axoneme</location>
    </subcellularLocation>
</comment>
<dbReference type="InterPro" id="IPR032675">
    <property type="entry name" value="LRR_dom_sf"/>
</dbReference>
<gene>
    <name evidence="4" type="ORF">BQ4739_LOCUS2058</name>
</gene>
<dbReference type="PANTHER" id="PTHR48051">
    <property type="match status" value="1"/>
</dbReference>
<evidence type="ECO:0008006" key="6">
    <source>
        <dbReference type="Google" id="ProtNLM"/>
    </source>
</evidence>